<dbReference type="EMBL" id="CP133614">
    <property type="protein sequence ID" value="WMV18937.1"/>
    <property type="molecule type" value="Genomic_DNA"/>
</dbReference>
<gene>
    <name evidence="1" type="ORF">MTR67_012322</name>
</gene>
<sequence length="139" mass="15622">MGGIGAIHLPTAEGNAVFHIRSTMLQLLKLKGLFGGLTHEDPHEHIRNFVDVCGPFSFKNISQESVRLSFKRFEGEPIPETWQRFEKLVLQCLTYGLPDNVLLQYFYRSLDSVNKGVTDQLSSGGLMQQPYVIAAQLLD</sequence>
<evidence type="ECO:0008006" key="3">
    <source>
        <dbReference type="Google" id="ProtNLM"/>
    </source>
</evidence>
<dbReference type="AlphaFoldDB" id="A0AAF0TFU9"/>
<keyword evidence="2" id="KW-1185">Reference proteome</keyword>
<accession>A0AAF0TFU9</accession>
<dbReference type="Proteomes" id="UP001234989">
    <property type="component" value="Chromosome 3"/>
</dbReference>
<reference evidence="1" key="1">
    <citation type="submission" date="2023-08" db="EMBL/GenBank/DDBJ databases">
        <title>A de novo genome assembly of Solanum verrucosum Schlechtendal, a Mexican diploid species geographically isolated from the other diploid A-genome species in potato relatives.</title>
        <authorList>
            <person name="Hosaka K."/>
        </authorList>
    </citation>
    <scope>NUCLEOTIDE SEQUENCE</scope>
    <source>
        <tissue evidence="1">Young leaves</tissue>
    </source>
</reference>
<name>A0AAF0TFU9_SOLVR</name>
<evidence type="ECO:0000313" key="2">
    <source>
        <dbReference type="Proteomes" id="UP001234989"/>
    </source>
</evidence>
<protein>
    <recommendedName>
        <fullName evidence="3">Retrotransposon gag domain-containing protein</fullName>
    </recommendedName>
</protein>
<evidence type="ECO:0000313" key="1">
    <source>
        <dbReference type="EMBL" id="WMV18937.1"/>
    </source>
</evidence>
<proteinExistence type="predicted"/>
<organism evidence="1 2">
    <name type="scientific">Solanum verrucosum</name>
    <dbReference type="NCBI Taxonomy" id="315347"/>
    <lineage>
        <taxon>Eukaryota</taxon>
        <taxon>Viridiplantae</taxon>
        <taxon>Streptophyta</taxon>
        <taxon>Embryophyta</taxon>
        <taxon>Tracheophyta</taxon>
        <taxon>Spermatophyta</taxon>
        <taxon>Magnoliopsida</taxon>
        <taxon>eudicotyledons</taxon>
        <taxon>Gunneridae</taxon>
        <taxon>Pentapetalae</taxon>
        <taxon>asterids</taxon>
        <taxon>lamiids</taxon>
        <taxon>Solanales</taxon>
        <taxon>Solanaceae</taxon>
        <taxon>Solanoideae</taxon>
        <taxon>Solaneae</taxon>
        <taxon>Solanum</taxon>
    </lineage>
</organism>